<dbReference type="InterPro" id="IPR002767">
    <property type="entry name" value="Thiamine_BP"/>
</dbReference>
<dbReference type="InterPro" id="IPR029756">
    <property type="entry name" value="MTH1187/YkoF-like"/>
</dbReference>
<evidence type="ECO:0000259" key="2">
    <source>
        <dbReference type="Pfam" id="PF01910"/>
    </source>
</evidence>
<protein>
    <recommendedName>
        <fullName evidence="2">Thiamine-binding protein domain-containing protein</fullName>
    </recommendedName>
</protein>
<dbReference type="Gene3D" id="3.30.70.930">
    <property type="match status" value="1"/>
</dbReference>
<dbReference type="Proteomes" id="UP000078534">
    <property type="component" value="Unassembled WGS sequence"/>
</dbReference>
<dbReference type="GO" id="GO:0005829">
    <property type="term" value="C:cytosol"/>
    <property type="evidence" value="ECO:0007669"/>
    <property type="project" value="TreeGrafter"/>
</dbReference>
<dbReference type="STRING" id="152268.A6K24_13900"/>
<dbReference type="RefSeq" id="WP_066340758.1">
    <property type="nucleotide sequence ID" value="NZ_LWSG01000046.1"/>
</dbReference>
<dbReference type="NCBIfam" id="TIGR00106">
    <property type="entry name" value="MTH1187 family thiamine-binding protein"/>
    <property type="match status" value="1"/>
</dbReference>
<accession>A0A179SLB1</accession>
<evidence type="ECO:0000256" key="1">
    <source>
        <dbReference type="ARBA" id="ARBA00010272"/>
    </source>
</evidence>
<dbReference type="OrthoDB" id="2147383at2"/>
<evidence type="ECO:0000313" key="4">
    <source>
        <dbReference type="Proteomes" id="UP000078534"/>
    </source>
</evidence>
<comment type="caution">
    <text evidence="3">The sequence shown here is derived from an EMBL/GenBank/DDBJ whole genome shotgun (WGS) entry which is preliminary data.</text>
</comment>
<gene>
    <name evidence="3" type="ORF">A6K24_13900</name>
</gene>
<keyword evidence="4" id="KW-1185">Reference proteome</keyword>
<proteinExistence type="inferred from homology"/>
<comment type="similarity">
    <text evidence="1">Belongs to the UPF0045 family.</text>
</comment>
<name>A0A179SLB1_9BACI</name>
<dbReference type="SUPFAM" id="SSF89957">
    <property type="entry name" value="MTH1187/YkoF-like"/>
    <property type="match status" value="1"/>
</dbReference>
<dbReference type="PANTHER" id="PTHR33777">
    <property type="entry name" value="UPF0045 PROTEIN ECM15"/>
    <property type="match status" value="1"/>
</dbReference>
<reference evidence="4" key="1">
    <citation type="submission" date="2016-04" db="EMBL/GenBank/DDBJ databases">
        <authorList>
            <person name="Lyu Z."/>
            <person name="Lyu W."/>
        </authorList>
    </citation>
    <scope>NUCLEOTIDE SEQUENCE [LARGE SCALE GENOMIC DNA]</scope>
    <source>
        <strain evidence="4">C44</strain>
    </source>
</reference>
<evidence type="ECO:0000313" key="3">
    <source>
        <dbReference type="EMBL" id="OAS82144.1"/>
    </source>
</evidence>
<dbReference type="PANTHER" id="PTHR33777:SF1">
    <property type="entry name" value="UPF0045 PROTEIN ECM15"/>
    <property type="match status" value="1"/>
</dbReference>
<organism evidence="3 4">
    <name type="scientific">Metabacillus litoralis</name>
    <dbReference type="NCBI Taxonomy" id="152268"/>
    <lineage>
        <taxon>Bacteria</taxon>
        <taxon>Bacillati</taxon>
        <taxon>Bacillota</taxon>
        <taxon>Bacilli</taxon>
        <taxon>Bacillales</taxon>
        <taxon>Bacillaceae</taxon>
        <taxon>Metabacillus</taxon>
    </lineage>
</organism>
<sequence length="100" mass="11327">MPLLEISIIPIGKDSTSFSSDVIKVVRKIKEKELKYELTPTSTVVEGDIDQLWEVAKEMHDEAISSTGSERIVTNISIDHRTDKQMDMDHQINTVQNSLK</sequence>
<feature type="domain" description="Thiamine-binding protein" evidence="2">
    <location>
        <begin position="5"/>
        <end position="96"/>
    </location>
</feature>
<dbReference type="AlphaFoldDB" id="A0A179SLB1"/>
<dbReference type="EMBL" id="LWSG01000046">
    <property type="protein sequence ID" value="OAS82144.1"/>
    <property type="molecule type" value="Genomic_DNA"/>
</dbReference>
<dbReference type="Pfam" id="PF01910">
    <property type="entry name" value="Thiamine_BP"/>
    <property type="match status" value="1"/>
</dbReference>
<dbReference type="InterPro" id="IPR051614">
    <property type="entry name" value="UPF0045_domain"/>
</dbReference>